<dbReference type="GO" id="GO:0004867">
    <property type="term" value="F:serine-type endopeptidase inhibitor activity"/>
    <property type="evidence" value="ECO:0007669"/>
    <property type="project" value="UniProtKB-KW"/>
</dbReference>
<dbReference type="GO" id="GO:0005615">
    <property type="term" value="C:extracellular space"/>
    <property type="evidence" value="ECO:0007669"/>
    <property type="project" value="TreeGrafter"/>
</dbReference>
<dbReference type="FunFam" id="4.10.410.10:FF:000011">
    <property type="entry name" value="Tissue factor pathway inhibitor"/>
    <property type="match status" value="1"/>
</dbReference>
<evidence type="ECO:0000256" key="1">
    <source>
        <dbReference type="ARBA" id="ARBA00004613"/>
    </source>
</evidence>
<evidence type="ECO:0000256" key="4">
    <source>
        <dbReference type="ARBA" id="ARBA00022900"/>
    </source>
</evidence>
<feature type="domain" description="BPTI/Kunitz inhibitor" evidence="7">
    <location>
        <begin position="47"/>
        <end position="97"/>
    </location>
</feature>
<dbReference type="Pfam" id="PF00014">
    <property type="entry name" value="Kunitz_BPTI"/>
    <property type="match status" value="2"/>
</dbReference>
<dbReference type="EMBL" id="JABSTU010000006">
    <property type="protein sequence ID" value="KAH8029363.1"/>
    <property type="molecule type" value="Genomic_DNA"/>
</dbReference>
<dbReference type="Proteomes" id="UP000821866">
    <property type="component" value="Chromosome 4"/>
</dbReference>
<accession>A0A9J6E479</accession>
<proteinExistence type="predicted"/>
<dbReference type="InterPro" id="IPR036880">
    <property type="entry name" value="Kunitz_BPTI_sf"/>
</dbReference>
<dbReference type="CDD" id="cd00109">
    <property type="entry name" value="Kunitz-type"/>
    <property type="match status" value="2"/>
</dbReference>
<protein>
    <recommendedName>
        <fullName evidence="7">BPTI/Kunitz inhibitor domain-containing protein</fullName>
    </recommendedName>
</protein>
<keyword evidence="2" id="KW-0964">Secreted</keyword>
<evidence type="ECO:0000256" key="2">
    <source>
        <dbReference type="ARBA" id="ARBA00022525"/>
    </source>
</evidence>
<keyword evidence="9" id="KW-1185">Reference proteome</keyword>
<keyword evidence="3" id="KW-0646">Protease inhibitor</keyword>
<evidence type="ECO:0000313" key="9">
    <source>
        <dbReference type="Proteomes" id="UP000821866"/>
    </source>
</evidence>
<keyword evidence="5" id="KW-1015">Disulfide bond</keyword>
<sequence length="185" mass="20620">MSFLCIALGVLIVKLYPCTAPTDRKFGPKNIDGDLRSSTIVGLNPVCNETKNPGLCTGYFPRYYFNNVTKTCEQFIYGGCWGNGNNFHTLEECKDACSAYLTQSSHKIVRDFEVPLLALALPKVCTYPPETGPCEAAMSRYYYNTTTETCEVFTYGGCHGNGNRFRTYSDCEKKCMTLVTVIPRA</sequence>
<reference evidence="8" key="2">
    <citation type="submission" date="2021-09" db="EMBL/GenBank/DDBJ databases">
        <authorList>
            <person name="Jia N."/>
            <person name="Wang J."/>
            <person name="Shi W."/>
            <person name="Du L."/>
            <person name="Sun Y."/>
            <person name="Zhan W."/>
            <person name="Jiang J."/>
            <person name="Wang Q."/>
            <person name="Zhang B."/>
            <person name="Ji P."/>
            <person name="Sakyi L.B."/>
            <person name="Cui X."/>
            <person name="Yuan T."/>
            <person name="Jiang B."/>
            <person name="Yang W."/>
            <person name="Lam T.T.-Y."/>
            <person name="Chang Q."/>
            <person name="Ding S."/>
            <person name="Wang X."/>
            <person name="Zhu J."/>
            <person name="Ruan X."/>
            <person name="Zhao L."/>
            <person name="Wei J."/>
            <person name="Que T."/>
            <person name="Du C."/>
            <person name="Cheng J."/>
            <person name="Dai P."/>
            <person name="Han X."/>
            <person name="Huang E."/>
            <person name="Gao Y."/>
            <person name="Liu J."/>
            <person name="Shao H."/>
            <person name="Ye R."/>
            <person name="Li L."/>
            <person name="Wei W."/>
            <person name="Wang X."/>
            <person name="Wang C."/>
            <person name="Huo Q."/>
            <person name="Li W."/>
            <person name="Guo W."/>
            <person name="Chen H."/>
            <person name="Chen S."/>
            <person name="Zhou L."/>
            <person name="Zhou L."/>
            <person name="Ni X."/>
            <person name="Tian J."/>
            <person name="Zhou Y."/>
            <person name="Sheng Y."/>
            <person name="Liu T."/>
            <person name="Pan Y."/>
            <person name="Xia L."/>
            <person name="Li J."/>
            <person name="Zhao F."/>
            <person name="Cao W."/>
        </authorList>
    </citation>
    <scope>NUCLEOTIDE SEQUENCE</scope>
    <source>
        <strain evidence="8">Rmic-2018</strain>
        <tissue evidence="8">Larvae</tissue>
    </source>
</reference>
<dbReference type="PROSITE" id="PS50279">
    <property type="entry name" value="BPTI_KUNITZ_2"/>
    <property type="match status" value="2"/>
</dbReference>
<keyword evidence="6" id="KW-0732">Signal</keyword>
<dbReference type="InterPro" id="IPR002223">
    <property type="entry name" value="Kunitz_BPTI"/>
</dbReference>
<reference evidence="8" key="1">
    <citation type="journal article" date="2020" name="Cell">
        <title>Large-Scale Comparative Analyses of Tick Genomes Elucidate Their Genetic Diversity and Vector Capacities.</title>
        <authorList>
            <consortium name="Tick Genome and Microbiome Consortium (TIGMIC)"/>
            <person name="Jia N."/>
            <person name="Wang J."/>
            <person name="Shi W."/>
            <person name="Du L."/>
            <person name="Sun Y."/>
            <person name="Zhan W."/>
            <person name="Jiang J.F."/>
            <person name="Wang Q."/>
            <person name="Zhang B."/>
            <person name="Ji P."/>
            <person name="Bell-Sakyi L."/>
            <person name="Cui X.M."/>
            <person name="Yuan T.T."/>
            <person name="Jiang B.G."/>
            <person name="Yang W.F."/>
            <person name="Lam T.T."/>
            <person name="Chang Q.C."/>
            <person name="Ding S.J."/>
            <person name="Wang X.J."/>
            <person name="Zhu J.G."/>
            <person name="Ruan X.D."/>
            <person name="Zhao L."/>
            <person name="Wei J.T."/>
            <person name="Ye R.Z."/>
            <person name="Que T.C."/>
            <person name="Du C.H."/>
            <person name="Zhou Y.H."/>
            <person name="Cheng J.X."/>
            <person name="Dai P.F."/>
            <person name="Guo W.B."/>
            <person name="Han X.H."/>
            <person name="Huang E.J."/>
            <person name="Li L.F."/>
            <person name="Wei W."/>
            <person name="Gao Y.C."/>
            <person name="Liu J.Z."/>
            <person name="Shao H.Z."/>
            <person name="Wang X."/>
            <person name="Wang C.C."/>
            <person name="Yang T.C."/>
            <person name="Huo Q.B."/>
            <person name="Li W."/>
            <person name="Chen H.Y."/>
            <person name="Chen S.E."/>
            <person name="Zhou L.G."/>
            <person name="Ni X.B."/>
            <person name="Tian J.H."/>
            <person name="Sheng Y."/>
            <person name="Liu T."/>
            <person name="Pan Y.S."/>
            <person name="Xia L.Y."/>
            <person name="Li J."/>
            <person name="Zhao F."/>
            <person name="Cao W.C."/>
        </authorList>
    </citation>
    <scope>NUCLEOTIDE SEQUENCE</scope>
    <source>
        <strain evidence="8">Rmic-2018</strain>
    </source>
</reference>
<feature type="signal peptide" evidence="6">
    <location>
        <begin position="1"/>
        <end position="20"/>
    </location>
</feature>
<name>A0A9J6E479_RHIMP</name>
<feature type="domain" description="BPTI/Kunitz inhibitor" evidence="7">
    <location>
        <begin position="125"/>
        <end position="175"/>
    </location>
</feature>
<evidence type="ECO:0000256" key="6">
    <source>
        <dbReference type="SAM" id="SignalP"/>
    </source>
</evidence>
<dbReference type="PROSITE" id="PS00280">
    <property type="entry name" value="BPTI_KUNITZ_1"/>
    <property type="match status" value="1"/>
</dbReference>
<dbReference type="PANTHER" id="PTHR10083:SF374">
    <property type="entry name" value="BPTI_KUNITZ INHIBITOR DOMAIN-CONTAINING PROTEIN"/>
    <property type="match status" value="1"/>
</dbReference>
<dbReference type="SMART" id="SM00131">
    <property type="entry name" value="KU"/>
    <property type="match status" value="2"/>
</dbReference>
<feature type="chain" id="PRO_5039903865" description="BPTI/Kunitz inhibitor domain-containing protein" evidence="6">
    <location>
        <begin position="21"/>
        <end position="185"/>
    </location>
</feature>
<dbReference type="VEuPathDB" id="VectorBase:LOC119168435"/>
<evidence type="ECO:0000256" key="3">
    <source>
        <dbReference type="ARBA" id="ARBA00022690"/>
    </source>
</evidence>
<evidence type="ECO:0000256" key="5">
    <source>
        <dbReference type="ARBA" id="ARBA00023157"/>
    </source>
</evidence>
<gene>
    <name evidence="8" type="ORF">HPB51_025509</name>
</gene>
<dbReference type="InterPro" id="IPR020901">
    <property type="entry name" value="Prtase_inh_Kunz-CS"/>
</dbReference>
<dbReference type="PRINTS" id="PR00759">
    <property type="entry name" value="BASICPTASE"/>
</dbReference>
<organism evidence="8 9">
    <name type="scientific">Rhipicephalus microplus</name>
    <name type="common">Cattle tick</name>
    <name type="synonym">Boophilus microplus</name>
    <dbReference type="NCBI Taxonomy" id="6941"/>
    <lineage>
        <taxon>Eukaryota</taxon>
        <taxon>Metazoa</taxon>
        <taxon>Ecdysozoa</taxon>
        <taxon>Arthropoda</taxon>
        <taxon>Chelicerata</taxon>
        <taxon>Arachnida</taxon>
        <taxon>Acari</taxon>
        <taxon>Parasitiformes</taxon>
        <taxon>Ixodida</taxon>
        <taxon>Ixodoidea</taxon>
        <taxon>Ixodidae</taxon>
        <taxon>Rhipicephalinae</taxon>
        <taxon>Rhipicephalus</taxon>
        <taxon>Boophilus</taxon>
    </lineage>
</organism>
<dbReference type="PANTHER" id="PTHR10083">
    <property type="entry name" value="KUNITZ-TYPE PROTEASE INHIBITOR-RELATED"/>
    <property type="match status" value="1"/>
</dbReference>
<comment type="caution">
    <text evidence="8">The sequence shown here is derived from an EMBL/GenBank/DDBJ whole genome shotgun (WGS) entry which is preliminary data.</text>
</comment>
<comment type="subcellular location">
    <subcellularLocation>
        <location evidence="1">Secreted</location>
    </subcellularLocation>
</comment>
<evidence type="ECO:0000259" key="7">
    <source>
        <dbReference type="PROSITE" id="PS50279"/>
    </source>
</evidence>
<dbReference type="FunFam" id="4.10.410.10:FF:000004">
    <property type="entry name" value="Tissue factor pathway inhibitor"/>
    <property type="match status" value="1"/>
</dbReference>
<keyword evidence="4" id="KW-0722">Serine protease inhibitor</keyword>
<evidence type="ECO:0000313" key="8">
    <source>
        <dbReference type="EMBL" id="KAH8029363.1"/>
    </source>
</evidence>
<dbReference type="AlphaFoldDB" id="A0A9J6E479"/>
<dbReference type="Gene3D" id="4.10.410.10">
    <property type="entry name" value="Pancreatic trypsin inhibitor Kunitz domain"/>
    <property type="match status" value="2"/>
</dbReference>
<dbReference type="SUPFAM" id="SSF57362">
    <property type="entry name" value="BPTI-like"/>
    <property type="match status" value="2"/>
</dbReference>
<dbReference type="InterPro" id="IPR050098">
    <property type="entry name" value="TFPI/VKTCI-like"/>
</dbReference>